<gene>
    <name evidence="11" type="ORF">HFC64_12515</name>
    <name evidence="12" type="ORF">SSOP1_0193</name>
    <name evidence="3" type="ORF">SULA_1222</name>
    <name evidence="1" type="ORF">SULB_1223</name>
    <name evidence="2" type="ORF">SULC_1221</name>
    <name evidence="4" type="ORF">SULG_06040</name>
    <name evidence="5" type="ORF">SULH_06040</name>
    <name evidence="6" type="ORF">SULI_06040</name>
    <name evidence="7" type="ORF">SULM_06040</name>
    <name evidence="8" type="ORF">SULN_06040</name>
    <name evidence="9" type="ORF">SULO_06050</name>
    <name evidence="10" type="ORF">SULZ_06285</name>
</gene>
<dbReference type="Proteomes" id="UP000275843">
    <property type="component" value="Chromosome"/>
</dbReference>
<dbReference type="Proteomes" id="UP000076770">
    <property type="component" value="Chromosome i"/>
</dbReference>
<evidence type="ECO:0000313" key="16">
    <source>
        <dbReference type="Proteomes" id="UP000076770"/>
    </source>
</evidence>
<evidence type="ECO:0000313" key="18">
    <source>
        <dbReference type="Proteomes" id="UP000269431"/>
    </source>
</evidence>
<evidence type="ECO:0000313" key="13">
    <source>
        <dbReference type="Proteomes" id="UP000033057"/>
    </source>
</evidence>
<evidence type="ECO:0000313" key="21">
    <source>
        <dbReference type="Proteomes" id="UP000275843"/>
    </source>
</evidence>
<dbReference type="Proteomes" id="UP000033057">
    <property type="component" value="Chromosome"/>
</dbReference>
<dbReference type="Proteomes" id="UP000273194">
    <property type="component" value="Chromosome"/>
</dbReference>
<dbReference type="Proteomes" id="UP000282269">
    <property type="component" value="Chromosome"/>
</dbReference>
<dbReference type="EMBL" id="LT549890">
    <property type="protein sequence ID" value="SAI83747.1"/>
    <property type="molecule type" value="Genomic_DNA"/>
</dbReference>
<evidence type="ECO:0000313" key="20">
    <source>
        <dbReference type="Proteomes" id="UP000273443"/>
    </source>
</evidence>
<dbReference type="GeneID" id="44129174"/>
<reference evidence="16" key="2">
    <citation type="submission" date="2016-04" db="EMBL/GenBank/DDBJ databases">
        <authorList>
            <person name="Shah S.A."/>
            <person name="Garrett R.A."/>
        </authorList>
    </citation>
    <scope>NUCLEOTIDE SEQUENCE [LARGE SCALE GENOMIC DNA]</scope>
    <source>
        <strain evidence="16">ATCC 35091 / DSM 1616 / JCM 8930 / NBRC 15331 / P1</strain>
    </source>
</reference>
<evidence type="ECO:0000313" key="15">
    <source>
        <dbReference type="Proteomes" id="UP000033106"/>
    </source>
</evidence>
<evidence type="ECO:0000313" key="7">
    <source>
        <dbReference type="EMBL" id="AZF75865.1"/>
    </source>
</evidence>
<evidence type="ECO:0000313" key="10">
    <source>
        <dbReference type="EMBL" id="AZF83716.1"/>
    </source>
</evidence>
<dbReference type="Proteomes" id="UP000273443">
    <property type="component" value="Chromosome"/>
</dbReference>
<evidence type="ECO:0000313" key="5">
    <source>
        <dbReference type="EMBL" id="AZF70620.1"/>
    </source>
</evidence>
<dbReference type="Proteomes" id="UP000269431">
    <property type="component" value="Chromosome"/>
</dbReference>
<reference evidence="12" key="3">
    <citation type="submission" date="2016-04" db="EMBL/GenBank/DDBJ databases">
        <authorList>
            <person name="Evans L.H."/>
            <person name="Alamgir A."/>
            <person name="Owens N."/>
            <person name="Weber N.D."/>
            <person name="Virtaneva K."/>
            <person name="Barbian K."/>
            <person name="Babar A."/>
            <person name="Rosenke K."/>
        </authorList>
    </citation>
    <scope>NUCLEOTIDE SEQUENCE</scope>
    <source>
        <strain evidence="12">P1</strain>
    </source>
</reference>
<evidence type="ECO:0000313" key="17">
    <source>
        <dbReference type="Proteomes" id="UP000267993"/>
    </source>
</evidence>
<sequence length="139" mass="16694">MESSFIGNLDEWIKLQKNLLTTLKDMEKKEKTEDMDRLDLILASRTAFQHMMRTLKAFDQWLQDPMVIKHMPREMLEDVKNTSWELLQRLLELDIRHTSQFREMISKMSKEGKLDPLIWTRPVTEEHPERERRGPLSTI</sequence>
<protein>
    <submittedName>
        <fullName evidence="3">DUF2153 domain-containing protein</fullName>
    </submittedName>
    <submittedName>
        <fullName evidence="11">DUF2153 family protein</fullName>
    </submittedName>
</protein>
<dbReference type="EMBL" id="CP033236">
    <property type="protein sequence ID" value="AZF70620.1"/>
    <property type="molecule type" value="Genomic_DNA"/>
</dbReference>
<dbReference type="EMBL" id="CP033237">
    <property type="protein sequence ID" value="AZF73240.1"/>
    <property type="molecule type" value="Genomic_DNA"/>
</dbReference>
<dbReference type="Proteomes" id="UP000033085">
    <property type="component" value="Chromosome"/>
</dbReference>
<dbReference type="Proteomes" id="UP000278715">
    <property type="component" value="Chromosome"/>
</dbReference>
<evidence type="ECO:0000313" key="2">
    <source>
        <dbReference type="EMBL" id="AKA76229.1"/>
    </source>
</evidence>
<dbReference type="Pfam" id="PF09921">
    <property type="entry name" value="DUF2153"/>
    <property type="match status" value="1"/>
</dbReference>
<proteinExistence type="predicted"/>
<evidence type="ECO:0000313" key="4">
    <source>
        <dbReference type="EMBL" id="AZF68000.1"/>
    </source>
</evidence>
<dbReference type="RefSeq" id="WP_009990449.1">
    <property type="nucleotide sequence ID" value="NZ_CP011055.2"/>
</dbReference>
<dbReference type="PIRSF" id="PIRSF008210">
    <property type="entry name" value="UCP008210"/>
    <property type="match status" value="1"/>
</dbReference>
<evidence type="ECO:0000313" key="22">
    <source>
        <dbReference type="Proteomes" id="UP000278715"/>
    </source>
</evidence>
<reference evidence="11 24" key="6">
    <citation type="journal article" date="2020" name="Nat. Commun.">
        <title>The structures of two archaeal type IV pili illuminate evolutionary relationships.</title>
        <authorList>
            <person name="Wang F."/>
            <person name="Baquero D.P."/>
            <person name="Su Z."/>
            <person name="Beltran L.C."/>
            <person name="Prangishvili D."/>
            <person name="Krupovic M."/>
            <person name="Egelman E.H."/>
        </authorList>
    </citation>
    <scope>NUCLEOTIDE SEQUENCE [LARGE SCALE GENOMIC DNA]</scope>
    <source>
        <strain evidence="11 24">POZ149</strain>
    </source>
</reference>
<name>A0A0E3GWE3_SACSO</name>
<evidence type="ECO:0000313" key="11">
    <source>
        <dbReference type="EMBL" id="QPG50519.1"/>
    </source>
</evidence>
<dbReference type="EMBL" id="CP011056">
    <property type="protein sequence ID" value="AKA76229.1"/>
    <property type="molecule type" value="Genomic_DNA"/>
</dbReference>
<evidence type="ECO:0000313" key="19">
    <source>
        <dbReference type="Proteomes" id="UP000273194"/>
    </source>
</evidence>
<dbReference type="InterPro" id="IPR014450">
    <property type="entry name" value="UCP008210"/>
</dbReference>
<dbReference type="EMBL" id="CP033241">
    <property type="protein sequence ID" value="AZF83716.1"/>
    <property type="molecule type" value="Genomic_DNA"/>
</dbReference>
<evidence type="ECO:0000313" key="1">
    <source>
        <dbReference type="EMBL" id="AKA73531.1"/>
    </source>
</evidence>
<dbReference type="KEGG" id="ssol:SULB_1223"/>
<dbReference type="OrthoDB" id="26708at2157"/>
<evidence type="ECO:0000313" key="23">
    <source>
        <dbReference type="Proteomes" id="UP000282269"/>
    </source>
</evidence>
<evidence type="ECO:0000313" key="12">
    <source>
        <dbReference type="EMBL" id="SAI83747.1"/>
    </source>
</evidence>
<dbReference type="EMBL" id="CP050869">
    <property type="protein sequence ID" value="QPG50519.1"/>
    <property type="molecule type" value="Genomic_DNA"/>
</dbReference>
<dbReference type="EMBL" id="CP011055">
    <property type="protein sequence ID" value="AKA73531.1"/>
    <property type="molecule type" value="Genomic_DNA"/>
</dbReference>
<dbReference type="Proteomes" id="UP000033106">
    <property type="component" value="Chromosome"/>
</dbReference>
<dbReference type="Proteomes" id="UP000594632">
    <property type="component" value="Chromosome"/>
</dbReference>
<dbReference type="OMA" id="LDIEHTS"/>
<dbReference type="KEGG" id="ssoa:SULA_1222"/>
<evidence type="ECO:0000313" key="24">
    <source>
        <dbReference type="Proteomes" id="UP000594632"/>
    </source>
</evidence>
<reference evidence="3" key="5">
    <citation type="submission" date="2018-10" db="EMBL/GenBank/DDBJ databases">
        <authorList>
            <person name="McCarthy S."/>
            <person name="Gradnigo J."/>
            <person name="Johnson T."/>
            <person name="Payne S."/>
            <person name="Lipzen A."/>
            <person name="Schackwitz W."/>
            <person name="Martin J."/>
            <person name="Moriyama E."/>
            <person name="Blum P."/>
        </authorList>
    </citation>
    <scope>NUCLEOTIDE SEQUENCE</scope>
    <source>
        <strain evidence="1">SARC-B</strain>
        <strain evidence="2">SARC-C</strain>
        <strain evidence="3">SULA</strain>
    </source>
</reference>
<dbReference type="EMBL" id="CP033238">
    <property type="protein sequence ID" value="AZF75865.1"/>
    <property type="molecule type" value="Genomic_DNA"/>
</dbReference>
<dbReference type="AlphaFoldDB" id="A0A0E3GWE3"/>
<dbReference type="KEGG" id="ssof:SULC_1221"/>
<dbReference type="EMBL" id="CP033240">
    <property type="protein sequence ID" value="AZF81078.1"/>
    <property type="molecule type" value="Genomic_DNA"/>
</dbReference>
<evidence type="ECO:0000313" key="6">
    <source>
        <dbReference type="EMBL" id="AZF73240.1"/>
    </source>
</evidence>
<accession>A0A0E3GWE3</accession>
<evidence type="ECO:0000313" key="3">
    <source>
        <dbReference type="EMBL" id="AKA78921.1"/>
    </source>
</evidence>
<evidence type="ECO:0000313" key="9">
    <source>
        <dbReference type="EMBL" id="AZF81078.1"/>
    </source>
</evidence>
<evidence type="ECO:0000313" key="8">
    <source>
        <dbReference type="EMBL" id="AZF78472.1"/>
    </source>
</evidence>
<dbReference type="EMBL" id="CP033235">
    <property type="protein sequence ID" value="AZF68000.1"/>
    <property type="molecule type" value="Genomic_DNA"/>
</dbReference>
<dbReference type="GeneID" id="1455360"/>
<reference evidence="17 18" key="4">
    <citation type="journal article" date="2018" name="Proc. Natl. Acad. Sci. U.S.A.">
        <title>Nonmutational mechanism of inheritance in the Archaeon Sulfolobus solfataricus.</title>
        <authorList>
            <person name="Payne S."/>
            <person name="McCarthy S."/>
            <person name="Johnson T."/>
            <person name="North E."/>
            <person name="Blum P."/>
        </authorList>
    </citation>
    <scope>NUCLEOTIDE SEQUENCE [LARGE SCALE GENOMIC DNA]</scope>
    <source>
        <strain evidence="5 17">SARC-H</strain>
        <strain evidence="6 21">SARC-I</strain>
        <strain evidence="8 22">SARC-N</strain>
        <strain evidence="9 23">SARC-O</strain>
        <strain evidence="10 18">SUL120</strain>
        <strain evidence="4 19">SULG</strain>
        <strain evidence="7 20">SULM</strain>
    </source>
</reference>
<evidence type="ECO:0000313" key="14">
    <source>
        <dbReference type="Proteomes" id="UP000033085"/>
    </source>
</evidence>
<organism evidence="3 15">
    <name type="scientific">Saccharolobus solfataricus</name>
    <name type="common">Sulfolobus solfataricus</name>
    <dbReference type="NCBI Taxonomy" id="2287"/>
    <lineage>
        <taxon>Archaea</taxon>
        <taxon>Thermoproteota</taxon>
        <taxon>Thermoprotei</taxon>
        <taxon>Sulfolobales</taxon>
        <taxon>Sulfolobaceae</taxon>
        <taxon>Saccharolobus</taxon>
    </lineage>
</organism>
<dbReference type="EMBL" id="CP033239">
    <property type="protein sequence ID" value="AZF78472.1"/>
    <property type="molecule type" value="Genomic_DNA"/>
</dbReference>
<dbReference type="PATRIC" id="fig|2287.6.peg.1280"/>
<dbReference type="Proteomes" id="UP000267993">
    <property type="component" value="Chromosome"/>
</dbReference>
<reference evidence="13 14" key="1">
    <citation type="journal article" date="2015" name="Genome Announc.">
        <title>Complete Genome Sequence of Sulfolobus solfataricus Strain 98/2 and Evolved Derivatives.</title>
        <authorList>
            <person name="McCarthy S."/>
            <person name="Gradnigo J."/>
            <person name="Johnson T."/>
            <person name="Payne S."/>
            <person name="Lipzen A."/>
            <person name="Martin J."/>
            <person name="Schackwitz W."/>
            <person name="Moriyama E."/>
            <person name="Blum P."/>
        </authorList>
    </citation>
    <scope>NUCLEOTIDE SEQUENCE [LARGE SCALE GENOMIC DNA]</scope>
    <source>
        <strain evidence="13">98/2 SULC</strain>
        <strain evidence="1">SARC-B</strain>
        <strain evidence="2">SARC-C</strain>
        <strain evidence="3 15">SULA</strain>
        <strain evidence="14">SULB</strain>
    </source>
</reference>
<dbReference type="EMBL" id="CP011057">
    <property type="protein sequence ID" value="AKA78921.1"/>
    <property type="molecule type" value="Genomic_DNA"/>
</dbReference>